<accession>A0AAV2RN94</accession>
<name>A0AAV2RN94_MEGNR</name>
<dbReference type="AlphaFoldDB" id="A0AAV2RN94"/>
<sequence length="206" mass="22905">MVGSSRFWVCVVFFVLGTCQGATNIQSGDEVYLQNDSCTLHRGWIKCTTLPFNKCSTQKEDWSSLTIMKEDGTDIMHGDLVALRHAKGKWLDCNHTSFKCEIEQVHDGDVGGDTWTSSTQQHFIIKNKLGFGHISDGQKIFLEYVWETGHCMRPSESLIIGNQIVTDACNENIITGFCDPWLITLETPTIPTAGPTTAPPSNEAYP</sequence>
<protein>
    <submittedName>
        <fullName evidence="2">Uncharacterized protein</fullName>
    </submittedName>
</protein>
<evidence type="ECO:0000313" key="3">
    <source>
        <dbReference type="Proteomes" id="UP001497623"/>
    </source>
</evidence>
<evidence type="ECO:0000313" key="2">
    <source>
        <dbReference type="EMBL" id="CAL4126397.1"/>
    </source>
</evidence>
<gene>
    <name evidence="2" type="ORF">MNOR_LOCUS25579</name>
</gene>
<feature type="chain" id="PRO_5043685374" evidence="1">
    <location>
        <begin position="22"/>
        <end position="206"/>
    </location>
</feature>
<dbReference type="Proteomes" id="UP001497623">
    <property type="component" value="Unassembled WGS sequence"/>
</dbReference>
<keyword evidence="3" id="KW-1185">Reference proteome</keyword>
<proteinExistence type="predicted"/>
<dbReference type="EMBL" id="CAXKWB010024609">
    <property type="protein sequence ID" value="CAL4126397.1"/>
    <property type="molecule type" value="Genomic_DNA"/>
</dbReference>
<organism evidence="2 3">
    <name type="scientific">Meganyctiphanes norvegica</name>
    <name type="common">Northern krill</name>
    <name type="synonym">Thysanopoda norvegica</name>
    <dbReference type="NCBI Taxonomy" id="48144"/>
    <lineage>
        <taxon>Eukaryota</taxon>
        <taxon>Metazoa</taxon>
        <taxon>Ecdysozoa</taxon>
        <taxon>Arthropoda</taxon>
        <taxon>Crustacea</taxon>
        <taxon>Multicrustacea</taxon>
        <taxon>Malacostraca</taxon>
        <taxon>Eumalacostraca</taxon>
        <taxon>Eucarida</taxon>
        <taxon>Euphausiacea</taxon>
        <taxon>Euphausiidae</taxon>
        <taxon>Meganyctiphanes</taxon>
    </lineage>
</organism>
<feature type="signal peptide" evidence="1">
    <location>
        <begin position="1"/>
        <end position="21"/>
    </location>
</feature>
<reference evidence="2 3" key="1">
    <citation type="submission" date="2024-05" db="EMBL/GenBank/DDBJ databases">
        <authorList>
            <person name="Wallberg A."/>
        </authorList>
    </citation>
    <scope>NUCLEOTIDE SEQUENCE [LARGE SCALE GENOMIC DNA]</scope>
</reference>
<evidence type="ECO:0000256" key="1">
    <source>
        <dbReference type="SAM" id="SignalP"/>
    </source>
</evidence>
<keyword evidence="1" id="KW-0732">Signal</keyword>
<comment type="caution">
    <text evidence="2">The sequence shown here is derived from an EMBL/GenBank/DDBJ whole genome shotgun (WGS) entry which is preliminary data.</text>
</comment>